<dbReference type="SUPFAM" id="SSF49562">
    <property type="entry name" value="C2 domain (Calcium/lipid-binding domain, CaLB)"/>
    <property type="match status" value="1"/>
</dbReference>
<evidence type="ECO:0000313" key="2">
    <source>
        <dbReference type="EMBL" id="KAL1522982.1"/>
    </source>
</evidence>
<comment type="caution">
    <text evidence="2">The sequence shown here is derived from an EMBL/GenBank/DDBJ whole genome shotgun (WGS) entry which is preliminary data.</text>
</comment>
<proteinExistence type="predicted"/>
<dbReference type="SMART" id="SM00239">
    <property type="entry name" value="C2"/>
    <property type="match status" value="1"/>
</dbReference>
<organism evidence="2 3">
    <name type="scientific">Prymnesium parvum</name>
    <name type="common">Toxic golden alga</name>
    <dbReference type="NCBI Taxonomy" id="97485"/>
    <lineage>
        <taxon>Eukaryota</taxon>
        <taxon>Haptista</taxon>
        <taxon>Haptophyta</taxon>
        <taxon>Prymnesiophyceae</taxon>
        <taxon>Prymnesiales</taxon>
        <taxon>Prymnesiaceae</taxon>
        <taxon>Prymnesium</taxon>
    </lineage>
</organism>
<dbReference type="InterPro" id="IPR000008">
    <property type="entry name" value="C2_dom"/>
</dbReference>
<sequence length="255" mass="28113">MVLATPRVRPPIPGTALPRHTRGSIAKPLKCGCETAWLLLRYWYAFQLLQPARLPRMSMADALKTLGSQHLNLSDDSVAQLLAGVAGSAELRYDLPLLRAGQAAAPLDEELDHQPCNLRVRVLEASGLPPRPDGSPCRPVVIVTVAEFTRRRTRRCSAKGVGPAVEWNECFDFEGASACSQVVVDVWDQADDGKKTDLLGKAVMSLTDCREGVPHTYFKHLIEGTLAVRLLFSFAELEDPHLEEEEILDSLAMYQ</sequence>
<evidence type="ECO:0000259" key="1">
    <source>
        <dbReference type="PROSITE" id="PS50004"/>
    </source>
</evidence>
<dbReference type="PROSITE" id="PS50004">
    <property type="entry name" value="C2"/>
    <property type="match status" value="1"/>
</dbReference>
<name>A0AB34JQF9_PRYPA</name>
<evidence type="ECO:0000313" key="3">
    <source>
        <dbReference type="Proteomes" id="UP001515480"/>
    </source>
</evidence>
<gene>
    <name evidence="2" type="ORF">AB1Y20_017945</name>
</gene>
<dbReference type="Pfam" id="PF00168">
    <property type="entry name" value="C2"/>
    <property type="match status" value="1"/>
</dbReference>
<dbReference type="EMBL" id="JBGBPQ010000006">
    <property type="protein sequence ID" value="KAL1522982.1"/>
    <property type="molecule type" value="Genomic_DNA"/>
</dbReference>
<dbReference type="Gene3D" id="2.60.40.150">
    <property type="entry name" value="C2 domain"/>
    <property type="match status" value="1"/>
</dbReference>
<dbReference type="InterPro" id="IPR035892">
    <property type="entry name" value="C2_domain_sf"/>
</dbReference>
<keyword evidence="3" id="KW-1185">Reference proteome</keyword>
<dbReference type="AlphaFoldDB" id="A0AB34JQF9"/>
<protein>
    <recommendedName>
        <fullName evidence="1">C2 domain-containing protein</fullName>
    </recommendedName>
</protein>
<accession>A0AB34JQF9</accession>
<dbReference type="CDD" id="cd00030">
    <property type="entry name" value="C2"/>
    <property type="match status" value="1"/>
</dbReference>
<feature type="domain" description="C2" evidence="1">
    <location>
        <begin position="99"/>
        <end position="220"/>
    </location>
</feature>
<reference evidence="2 3" key="1">
    <citation type="journal article" date="2024" name="Science">
        <title>Giant polyketide synthase enzymes in the biosynthesis of giant marine polyether toxins.</title>
        <authorList>
            <person name="Fallon T.R."/>
            <person name="Shende V.V."/>
            <person name="Wierzbicki I.H."/>
            <person name="Pendleton A.L."/>
            <person name="Watervoot N.F."/>
            <person name="Auber R.P."/>
            <person name="Gonzalez D.J."/>
            <person name="Wisecaver J.H."/>
            <person name="Moore B.S."/>
        </authorList>
    </citation>
    <scope>NUCLEOTIDE SEQUENCE [LARGE SCALE GENOMIC DNA]</scope>
    <source>
        <strain evidence="2 3">12B1</strain>
    </source>
</reference>
<dbReference type="Proteomes" id="UP001515480">
    <property type="component" value="Unassembled WGS sequence"/>
</dbReference>